<accession>A0ABX4N850</accession>
<dbReference type="InterPro" id="IPR001525">
    <property type="entry name" value="C5_MeTfrase"/>
</dbReference>
<protein>
    <recommendedName>
        <fullName evidence="1">DNA (cytosine-5-)-methyltransferase</fullName>
        <ecNumber evidence="1">2.1.1.37</ecNumber>
    </recommendedName>
</protein>
<dbReference type="Proteomes" id="UP000231919">
    <property type="component" value="Unassembled WGS sequence"/>
</dbReference>
<dbReference type="PANTHER" id="PTHR10629">
    <property type="entry name" value="CYTOSINE-SPECIFIC METHYLTRANSFERASE"/>
    <property type="match status" value="1"/>
</dbReference>
<keyword evidence="2 7" id="KW-0489">Methyltransferase</keyword>
<evidence type="ECO:0000256" key="5">
    <source>
        <dbReference type="ARBA" id="ARBA00022747"/>
    </source>
</evidence>
<evidence type="ECO:0000313" key="9">
    <source>
        <dbReference type="EMBL" id="PJZ28319.1"/>
    </source>
</evidence>
<dbReference type="PROSITE" id="PS00095">
    <property type="entry name" value="C5_MTASE_2"/>
    <property type="match status" value="1"/>
</dbReference>
<comment type="catalytic activity">
    <reaction evidence="6">
        <text>a 2'-deoxycytidine in DNA + S-adenosyl-L-methionine = a 5-methyl-2'-deoxycytidine in DNA + S-adenosyl-L-homocysteine + H(+)</text>
        <dbReference type="Rhea" id="RHEA:13681"/>
        <dbReference type="Rhea" id="RHEA-COMP:11369"/>
        <dbReference type="Rhea" id="RHEA-COMP:11370"/>
        <dbReference type="ChEBI" id="CHEBI:15378"/>
        <dbReference type="ChEBI" id="CHEBI:57856"/>
        <dbReference type="ChEBI" id="CHEBI:59789"/>
        <dbReference type="ChEBI" id="CHEBI:85452"/>
        <dbReference type="ChEBI" id="CHEBI:85454"/>
        <dbReference type="EC" id="2.1.1.37"/>
    </reaction>
</comment>
<evidence type="ECO:0000256" key="3">
    <source>
        <dbReference type="ARBA" id="ARBA00022679"/>
    </source>
</evidence>
<dbReference type="InterPro" id="IPR050390">
    <property type="entry name" value="C5-Methyltransferase"/>
</dbReference>
<dbReference type="PROSITE" id="PS51679">
    <property type="entry name" value="SAM_MT_C5"/>
    <property type="match status" value="1"/>
</dbReference>
<dbReference type="InterPro" id="IPR029063">
    <property type="entry name" value="SAM-dependent_MTases_sf"/>
</dbReference>
<name>A0ABX4N850_9LEPT</name>
<evidence type="ECO:0000256" key="1">
    <source>
        <dbReference type="ARBA" id="ARBA00011975"/>
    </source>
</evidence>
<dbReference type="SUPFAM" id="SSF53335">
    <property type="entry name" value="S-adenosyl-L-methionine-dependent methyltransferases"/>
    <property type="match status" value="1"/>
</dbReference>
<dbReference type="PANTHER" id="PTHR10629:SF52">
    <property type="entry name" value="DNA (CYTOSINE-5)-METHYLTRANSFERASE 1"/>
    <property type="match status" value="1"/>
</dbReference>
<reference evidence="9 10" key="1">
    <citation type="submission" date="2017-07" db="EMBL/GenBank/DDBJ databases">
        <title>Leptospira spp. isolated from tropical soils.</title>
        <authorList>
            <person name="Thibeaux R."/>
            <person name="Iraola G."/>
            <person name="Ferres I."/>
            <person name="Bierque E."/>
            <person name="Girault D."/>
            <person name="Soupe-Gilbert M.-E."/>
            <person name="Picardeau M."/>
            <person name="Goarant C."/>
        </authorList>
    </citation>
    <scope>NUCLEOTIDE SEQUENCE [LARGE SCALE GENOMIC DNA]</scope>
    <source>
        <strain evidence="9 10">JW2-C-B1</strain>
    </source>
</reference>
<dbReference type="Pfam" id="PF00145">
    <property type="entry name" value="DNA_methylase"/>
    <property type="match status" value="1"/>
</dbReference>
<proteinExistence type="inferred from homology"/>
<sequence length="350" mass="39306">MIALDFFCGAGGLTRGLLNSGIKVVAGIDIENKCKESYEFNNKGSKFINLDIRDIDKKELEKIGITRKTENLLFAGCAPCQPFSKHQKKQSRMPDATLLSEFGRVISLIEPNFILVENVPGLSKVKGYNTFKRFVNSLEKLGYKYDYDILDAKYFGVPQNRRRLVLLASKEGEIRLPNPLFGTKSKPFRTVRNAIERFPEISAGSSDKDVPNHMSASLSKINLERISLTPKNGGRRFDWPKHLELDCHKNGFKGHTDVYGRMNWDQPAPTLTGRCISLSNGRYGHPEQNRAISLREAASLQSFPDEYQFFGSQISIAQQIGNAVPVKLAEALGKTILKHQQQVTSINLKK</sequence>
<dbReference type="EMBL" id="NPDP01000042">
    <property type="protein sequence ID" value="PJZ28319.1"/>
    <property type="molecule type" value="Genomic_DNA"/>
</dbReference>
<dbReference type="PRINTS" id="PR00105">
    <property type="entry name" value="C5METTRFRASE"/>
</dbReference>
<keyword evidence="5" id="KW-0680">Restriction system</keyword>
<dbReference type="NCBIfam" id="TIGR00675">
    <property type="entry name" value="dcm"/>
    <property type="match status" value="1"/>
</dbReference>
<evidence type="ECO:0000256" key="7">
    <source>
        <dbReference type="PROSITE-ProRule" id="PRU01016"/>
    </source>
</evidence>
<comment type="caution">
    <text evidence="9">The sequence shown here is derived from an EMBL/GenBank/DDBJ whole genome shotgun (WGS) entry which is preliminary data.</text>
</comment>
<keyword evidence="3 7" id="KW-0808">Transferase</keyword>
<evidence type="ECO:0000256" key="2">
    <source>
        <dbReference type="ARBA" id="ARBA00022603"/>
    </source>
</evidence>
<gene>
    <name evidence="9" type="ORF">CH378_18535</name>
</gene>
<comment type="similarity">
    <text evidence="7 8">Belongs to the class I-like SAM-binding methyltransferase superfamily. C5-methyltransferase family.</text>
</comment>
<evidence type="ECO:0000256" key="4">
    <source>
        <dbReference type="ARBA" id="ARBA00022691"/>
    </source>
</evidence>
<organism evidence="9 10">
    <name type="scientific">Leptospira kmetyi</name>
    <dbReference type="NCBI Taxonomy" id="408139"/>
    <lineage>
        <taxon>Bacteria</taxon>
        <taxon>Pseudomonadati</taxon>
        <taxon>Spirochaetota</taxon>
        <taxon>Spirochaetia</taxon>
        <taxon>Leptospirales</taxon>
        <taxon>Leptospiraceae</taxon>
        <taxon>Leptospira</taxon>
    </lineage>
</organism>
<feature type="active site" evidence="7">
    <location>
        <position position="80"/>
    </location>
</feature>
<dbReference type="RefSeq" id="WP_100756421.1">
    <property type="nucleotide sequence ID" value="NZ_NPDP01000042.1"/>
</dbReference>
<keyword evidence="10" id="KW-1185">Reference proteome</keyword>
<evidence type="ECO:0000256" key="8">
    <source>
        <dbReference type="RuleBase" id="RU000416"/>
    </source>
</evidence>
<evidence type="ECO:0000256" key="6">
    <source>
        <dbReference type="ARBA" id="ARBA00047422"/>
    </source>
</evidence>
<keyword evidence="4 7" id="KW-0949">S-adenosyl-L-methionine</keyword>
<evidence type="ECO:0000313" key="10">
    <source>
        <dbReference type="Proteomes" id="UP000231919"/>
    </source>
</evidence>
<dbReference type="Gene3D" id="3.40.50.150">
    <property type="entry name" value="Vaccinia Virus protein VP39"/>
    <property type="match status" value="1"/>
</dbReference>
<dbReference type="EC" id="2.1.1.37" evidence="1"/>
<dbReference type="Gene3D" id="3.90.120.10">
    <property type="entry name" value="DNA Methylase, subunit A, domain 2"/>
    <property type="match status" value="1"/>
</dbReference>
<dbReference type="InterPro" id="IPR031303">
    <property type="entry name" value="C5_meth_CS"/>
</dbReference>